<feature type="domain" description="Glycosyltransferase 2-like" evidence="3">
    <location>
        <begin position="11"/>
        <end position="144"/>
    </location>
</feature>
<sequence length="325" mass="38544">MNKVKQDRLVTIVVPIYNVEKYLEKCLESLIKQTYENLQIVLVNDGSTDNSENICRKFILEDNRIELINKVNGGLSEARNFGIDVTRGEYILFVDSDDYLSPQTVEFCMKTIEHTNADIVEFAVKKIFESDSDYFEPFEFDKNDIQIFNHTEALTNILSYRFKIVAWNKLYKASLFNAIRYPKGKLHEDEFTTPYLVDNVAIYCTIPYTLYAYVQREGSIMNNNFSERRFDILEAYQERYRYFQEKYGNRYDAILDFGYLSILSNLLEITPTSHEKTPILKQQKQKQFKKIITGKTPYFIKLKVLFKNFLPNIYNEIIERKNWEK</sequence>
<dbReference type="PANTHER" id="PTHR22916:SF51">
    <property type="entry name" value="GLYCOSYLTRANSFERASE EPSH-RELATED"/>
    <property type="match status" value="1"/>
</dbReference>
<dbReference type="InterPro" id="IPR001173">
    <property type="entry name" value="Glyco_trans_2-like"/>
</dbReference>
<dbReference type="EMBL" id="ANQC01000125">
    <property type="protein sequence ID" value="ESV55393.1"/>
    <property type="molecule type" value="Genomic_DNA"/>
</dbReference>
<dbReference type="Gene3D" id="3.90.550.10">
    <property type="entry name" value="Spore Coat Polysaccharide Biosynthesis Protein SpsA, Chain A"/>
    <property type="match status" value="1"/>
</dbReference>
<dbReference type="Proteomes" id="UP000018482">
    <property type="component" value="Unassembled WGS sequence"/>
</dbReference>
<proteinExistence type="predicted"/>
<evidence type="ECO:0000256" key="2">
    <source>
        <dbReference type="ARBA" id="ARBA00022679"/>
    </source>
</evidence>
<gene>
    <name evidence="4" type="ORF">SAG0136_09335</name>
</gene>
<dbReference type="GO" id="GO:0016757">
    <property type="term" value="F:glycosyltransferase activity"/>
    <property type="evidence" value="ECO:0007669"/>
    <property type="project" value="UniProtKB-KW"/>
</dbReference>
<keyword evidence="1" id="KW-0328">Glycosyltransferase</keyword>
<dbReference type="eggNOG" id="COG1216">
    <property type="taxonomic scope" value="Bacteria"/>
</dbReference>
<organism evidence="4 5">
    <name type="scientific">Streptococcus agalactiae LMG 14747</name>
    <dbReference type="NCBI Taxonomy" id="1154860"/>
    <lineage>
        <taxon>Bacteria</taxon>
        <taxon>Bacillati</taxon>
        <taxon>Bacillota</taxon>
        <taxon>Bacilli</taxon>
        <taxon>Lactobacillales</taxon>
        <taxon>Streptococcaceae</taxon>
        <taxon>Streptococcus</taxon>
    </lineage>
</organism>
<dbReference type="CDD" id="cd00761">
    <property type="entry name" value="Glyco_tranf_GTA_type"/>
    <property type="match status" value="1"/>
</dbReference>
<dbReference type="SUPFAM" id="SSF53448">
    <property type="entry name" value="Nucleotide-diphospho-sugar transferases"/>
    <property type="match status" value="1"/>
</dbReference>
<name>V6Z3V8_STRAG</name>
<evidence type="ECO:0000259" key="3">
    <source>
        <dbReference type="Pfam" id="PF00535"/>
    </source>
</evidence>
<dbReference type="Pfam" id="PF00535">
    <property type="entry name" value="Glycos_transf_2"/>
    <property type="match status" value="1"/>
</dbReference>
<dbReference type="InterPro" id="IPR029044">
    <property type="entry name" value="Nucleotide-diphossugar_trans"/>
</dbReference>
<evidence type="ECO:0000256" key="1">
    <source>
        <dbReference type="ARBA" id="ARBA00022676"/>
    </source>
</evidence>
<evidence type="ECO:0000313" key="4">
    <source>
        <dbReference type="EMBL" id="ESV55393.1"/>
    </source>
</evidence>
<dbReference type="PANTHER" id="PTHR22916">
    <property type="entry name" value="GLYCOSYLTRANSFERASE"/>
    <property type="match status" value="1"/>
</dbReference>
<dbReference type="AlphaFoldDB" id="V6Z3V8"/>
<reference evidence="4 5" key="1">
    <citation type="submission" date="2013-05" db="EMBL/GenBank/DDBJ databases">
        <authorList>
            <person name="Richards V.P."/>
            <person name="Durkin S.A.S."/>
            <person name="Kim M."/>
            <person name="Pavinski Bitar P.D."/>
            <person name="Stanhope M.J."/>
            <person name="Town C.D."/>
            <person name="Venter J.C."/>
        </authorList>
    </citation>
    <scope>NUCLEOTIDE SEQUENCE [LARGE SCALE GENOMIC DNA]</scope>
    <source>
        <strain evidence="4 5">LMG 14747</strain>
    </source>
</reference>
<accession>V6Z3V8</accession>
<comment type="caution">
    <text evidence="4">The sequence shown here is derived from an EMBL/GenBank/DDBJ whole genome shotgun (WGS) entry which is preliminary data.</text>
</comment>
<evidence type="ECO:0000313" key="5">
    <source>
        <dbReference type="Proteomes" id="UP000018482"/>
    </source>
</evidence>
<keyword evidence="2" id="KW-0808">Transferase</keyword>
<protein>
    <submittedName>
        <fullName evidence="4">Teichoic acid biosynthesis TagF</fullName>
    </submittedName>
</protein>